<dbReference type="Pfam" id="PF10531">
    <property type="entry name" value="SLBB"/>
    <property type="match status" value="1"/>
</dbReference>
<dbReference type="Gene3D" id="1.10.150.280">
    <property type="entry name" value="AF1531-like domain"/>
    <property type="match status" value="1"/>
</dbReference>
<comment type="caution">
    <text evidence="2">The sequence shown here is derived from an EMBL/GenBank/DDBJ whole genome shotgun (WGS) entry which is preliminary data.</text>
</comment>
<dbReference type="Gene3D" id="3.10.560.10">
    <property type="entry name" value="Outer membrane lipoprotein wza domain like"/>
    <property type="match status" value="1"/>
</dbReference>
<dbReference type="PANTHER" id="PTHR21180:SF32">
    <property type="entry name" value="ENDONUCLEASE_EXONUCLEASE_PHOSPHATASE FAMILY DOMAIN-CONTAINING PROTEIN 1"/>
    <property type="match status" value="1"/>
</dbReference>
<organism evidence="2 3">
    <name type="scientific">Coprococcus catus</name>
    <dbReference type="NCBI Taxonomy" id="116085"/>
    <lineage>
        <taxon>Bacteria</taxon>
        <taxon>Bacillati</taxon>
        <taxon>Bacillota</taxon>
        <taxon>Clostridia</taxon>
        <taxon>Lachnospirales</taxon>
        <taxon>Lachnospiraceae</taxon>
        <taxon>Coprococcus</taxon>
    </lineage>
</organism>
<proteinExistence type="predicted"/>
<dbReference type="Proteomes" id="UP000260773">
    <property type="component" value="Unassembled WGS sequence"/>
</dbReference>
<feature type="domain" description="Soluble ligand binding" evidence="1">
    <location>
        <begin position="72"/>
        <end position="126"/>
    </location>
</feature>
<dbReference type="EMBL" id="QVEP01000007">
    <property type="protein sequence ID" value="RGB81028.1"/>
    <property type="molecule type" value="Genomic_DNA"/>
</dbReference>
<dbReference type="InterPro" id="IPR010994">
    <property type="entry name" value="RuvA_2-like"/>
</dbReference>
<dbReference type="GO" id="GO:0015627">
    <property type="term" value="C:type II protein secretion system complex"/>
    <property type="evidence" value="ECO:0007669"/>
    <property type="project" value="TreeGrafter"/>
</dbReference>
<dbReference type="GO" id="GO:0015628">
    <property type="term" value="P:protein secretion by the type II secretion system"/>
    <property type="evidence" value="ECO:0007669"/>
    <property type="project" value="TreeGrafter"/>
</dbReference>
<dbReference type="InterPro" id="IPR019554">
    <property type="entry name" value="Soluble_ligand-bd"/>
</dbReference>
<gene>
    <name evidence="2" type="ORF">DW070_04335</name>
</gene>
<protein>
    <recommendedName>
        <fullName evidence="1">Soluble ligand binding domain-containing protein</fullName>
    </recommendedName>
</protein>
<accession>A0A3E2TQN4</accession>
<evidence type="ECO:0000313" key="2">
    <source>
        <dbReference type="EMBL" id="RGB81028.1"/>
    </source>
</evidence>
<dbReference type="InterPro" id="IPR004509">
    <property type="entry name" value="Competence_ComEA_HhH"/>
</dbReference>
<evidence type="ECO:0000259" key="1">
    <source>
        <dbReference type="Pfam" id="PF10531"/>
    </source>
</evidence>
<name>A0A3E2TQN4_9FIRM</name>
<dbReference type="InterPro" id="IPR051675">
    <property type="entry name" value="Endo/Exo/Phosphatase_dom_1"/>
</dbReference>
<dbReference type="SUPFAM" id="SSF47781">
    <property type="entry name" value="RuvA domain 2-like"/>
    <property type="match status" value="1"/>
</dbReference>
<dbReference type="RefSeq" id="WP_015514609.1">
    <property type="nucleotide sequence ID" value="NZ_JAQDKA010000011.1"/>
</dbReference>
<evidence type="ECO:0000313" key="3">
    <source>
        <dbReference type="Proteomes" id="UP000260773"/>
    </source>
</evidence>
<dbReference type="NCBIfam" id="TIGR00426">
    <property type="entry name" value="competence protein ComEA helix-hairpin-helix repeat region"/>
    <property type="match status" value="1"/>
</dbReference>
<sequence length="209" mass="22687">MERLKNLKMLLTILFIAAAGSLFLYDGKRTSDIQWQTAEETASETECLNMTPEENTDKAETESACAEPEMIYVYICGHVRQPDVYSLAAGTRLYEAIEAAGGAADDADLQQLNLADQLTDGQRIYVPAEGETAADPEYTEDEVSNGLVNINTATAEQLQTLPGIGQAKANAIVAYRENNGNFSSIEDLRKVPGIKEGVFGQVQSLICVN</sequence>
<dbReference type="Pfam" id="PF12836">
    <property type="entry name" value="HHH_3"/>
    <property type="match status" value="1"/>
</dbReference>
<dbReference type="PANTHER" id="PTHR21180">
    <property type="entry name" value="ENDONUCLEASE/EXONUCLEASE/PHOSPHATASE FAMILY DOMAIN-CONTAINING PROTEIN 1"/>
    <property type="match status" value="1"/>
</dbReference>
<dbReference type="AlphaFoldDB" id="A0A3E2TQN4"/>
<reference evidence="2 3" key="1">
    <citation type="submission" date="2018-08" db="EMBL/GenBank/DDBJ databases">
        <title>A genome reference for cultivated species of the human gut microbiota.</title>
        <authorList>
            <person name="Zou Y."/>
            <person name="Xue W."/>
            <person name="Luo G."/>
        </authorList>
    </citation>
    <scope>NUCLEOTIDE SEQUENCE [LARGE SCALE GENOMIC DNA]</scope>
    <source>
        <strain evidence="2 3">AF45-17</strain>
    </source>
</reference>